<organism evidence="2 3">
    <name type="scientific">Gemella haemolysans</name>
    <dbReference type="NCBI Taxonomy" id="1379"/>
    <lineage>
        <taxon>Bacteria</taxon>
        <taxon>Bacillati</taxon>
        <taxon>Bacillota</taxon>
        <taxon>Bacilli</taxon>
        <taxon>Bacillales</taxon>
        <taxon>Gemellaceae</taxon>
        <taxon>Gemella</taxon>
    </lineage>
</organism>
<dbReference type="SUPFAM" id="SSF51306">
    <property type="entry name" value="LexA/Signal peptidase"/>
    <property type="match status" value="1"/>
</dbReference>
<dbReference type="OrthoDB" id="2365258at2"/>
<reference evidence="3" key="1">
    <citation type="submission" date="2016-01" db="EMBL/GenBank/DDBJ databases">
        <authorList>
            <person name="Mitreva M."/>
            <person name="Pepin K.H."/>
            <person name="Mihindukulasuriya K.A."/>
            <person name="Fulton R."/>
            <person name="Fronick C."/>
            <person name="O'Laughlin M."/>
            <person name="Miner T."/>
            <person name="Herter B."/>
            <person name="Rosa B.A."/>
            <person name="Cordes M."/>
            <person name="Tomlinson C."/>
            <person name="Wollam A."/>
            <person name="Palsikar V.B."/>
            <person name="Mardis E.R."/>
            <person name="Wilson R.K."/>
        </authorList>
    </citation>
    <scope>NUCLEOTIDE SEQUENCE [LARGE SCALE GENOMIC DNA]</scope>
    <source>
        <strain evidence="3">DNF01167</strain>
    </source>
</reference>
<gene>
    <name evidence="2" type="ORF">HMPREF3186_00667</name>
</gene>
<dbReference type="SUPFAM" id="SSF47413">
    <property type="entry name" value="lambda repressor-like DNA-binding domains"/>
    <property type="match status" value="1"/>
</dbReference>
<dbReference type="EMBL" id="LSDC01000043">
    <property type="protein sequence ID" value="KXB61113.1"/>
    <property type="molecule type" value="Genomic_DNA"/>
</dbReference>
<dbReference type="Pfam" id="PF00717">
    <property type="entry name" value="Peptidase_S24"/>
    <property type="match status" value="1"/>
</dbReference>
<comment type="caution">
    <text evidence="2">The sequence shown here is derived from an EMBL/GenBank/DDBJ whole genome shotgun (WGS) entry which is preliminary data.</text>
</comment>
<dbReference type="CDD" id="cd00093">
    <property type="entry name" value="HTH_XRE"/>
    <property type="match status" value="1"/>
</dbReference>
<dbReference type="Gene3D" id="1.10.260.40">
    <property type="entry name" value="lambda repressor-like DNA-binding domains"/>
    <property type="match status" value="1"/>
</dbReference>
<dbReference type="InterPro" id="IPR015927">
    <property type="entry name" value="Peptidase_S24_S26A/B/C"/>
</dbReference>
<dbReference type="InterPro" id="IPR010982">
    <property type="entry name" value="Lambda_DNA-bd_dom_sf"/>
</dbReference>
<evidence type="ECO:0000313" key="2">
    <source>
        <dbReference type="EMBL" id="KXB61113.1"/>
    </source>
</evidence>
<dbReference type="Proteomes" id="UP000070355">
    <property type="component" value="Unassembled WGS sequence"/>
</dbReference>
<feature type="domain" description="HTH cro/C1-type" evidence="1">
    <location>
        <begin position="38"/>
        <end position="71"/>
    </location>
</feature>
<protein>
    <submittedName>
        <fullName evidence="2">Repressor LexA</fullName>
    </submittedName>
</protein>
<dbReference type="PROSITE" id="PS50943">
    <property type="entry name" value="HTH_CROC1"/>
    <property type="match status" value="1"/>
</dbReference>
<dbReference type="InterPro" id="IPR001387">
    <property type="entry name" value="Cro/C1-type_HTH"/>
</dbReference>
<sequence length="224" mass="25270">MATSTERINQLMKEKRLRQIDVLNLAKPLQEKYNIKFSKSHLSQYVNGKSNPDNEKIFLLSKVFGVTEAWLSGYNVPRYERLEETKINASLTQQGLQIPVLGIVAAGIPISAVEDILDYEEIPLTWQNQGEFFGLRIKGDSMKPDINDGDTVIVRQQSTANNGDVVIALVNGDDATCKKFEKLDNGIMLISNNSEYSPMYFSNEEVVTKPVVIIGRVVELRRKF</sequence>
<proteinExistence type="predicted"/>
<dbReference type="STRING" id="1379.HMPREF3186_00667"/>
<dbReference type="Gene3D" id="2.10.109.10">
    <property type="entry name" value="Umud Fragment, subunit A"/>
    <property type="match status" value="1"/>
</dbReference>
<dbReference type="Pfam" id="PF01381">
    <property type="entry name" value="HTH_3"/>
    <property type="match status" value="1"/>
</dbReference>
<dbReference type="InterPro" id="IPR039418">
    <property type="entry name" value="LexA-like"/>
</dbReference>
<dbReference type="PATRIC" id="fig|1379.3.peg.648"/>
<dbReference type="GO" id="GO:0003677">
    <property type="term" value="F:DNA binding"/>
    <property type="evidence" value="ECO:0007669"/>
    <property type="project" value="InterPro"/>
</dbReference>
<dbReference type="PANTHER" id="PTHR33516:SF2">
    <property type="entry name" value="LEXA REPRESSOR-RELATED"/>
    <property type="match status" value="1"/>
</dbReference>
<accession>A0A134A0C0</accession>
<dbReference type="CDD" id="cd06529">
    <property type="entry name" value="S24_LexA-like"/>
    <property type="match status" value="1"/>
</dbReference>
<evidence type="ECO:0000313" key="3">
    <source>
        <dbReference type="Proteomes" id="UP000070355"/>
    </source>
</evidence>
<dbReference type="PANTHER" id="PTHR33516">
    <property type="entry name" value="LEXA REPRESSOR"/>
    <property type="match status" value="1"/>
</dbReference>
<name>A0A134A0C0_9BACL</name>
<dbReference type="AlphaFoldDB" id="A0A134A0C0"/>
<dbReference type="InterPro" id="IPR050077">
    <property type="entry name" value="LexA_repressor"/>
</dbReference>
<dbReference type="RefSeq" id="WP_060913902.1">
    <property type="nucleotide sequence ID" value="NZ_KQ959944.1"/>
</dbReference>
<evidence type="ECO:0000259" key="1">
    <source>
        <dbReference type="PROSITE" id="PS50943"/>
    </source>
</evidence>
<dbReference type="InterPro" id="IPR036286">
    <property type="entry name" value="LexA/Signal_pep-like_sf"/>
</dbReference>